<dbReference type="Proteomes" id="UP001169242">
    <property type="component" value="Unassembled WGS sequence"/>
</dbReference>
<dbReference type="SUPFAM" id="SSF89550">
    <property type="entry name" value="PHP domain-like"/>
    <property type="match status" value="1"/>
</dbReference>
<keyword evidence="6 12" id="KW-0548">Nucleotidyltransferase</keyword>
<evidence type="ECO:0000256" key="1">
    <source>
        <dbReference type="ARBA" id="ARBA00004496"/>
    </source>
</evidence>
<evidence type="ECO:0000256" key="5">
    <source>
        <dbReference type="ARBA" id="ARBA00022679"/>
    </source>
</evidence>
<keyword evidence="5 12" id="KW-0808">Transferase</keyword>
<evidence type="ECO:0000313" key="12">
    <source>
        <dbReference type="EMBL" id="MDA3731241.1"/>
    </source>
</evidence>
<dbReference type="SMART" id="SM00481">
    <property type="entry name" value="POLIIIAc"/>
    <property type="match status" value="1"/>
</dbReference>
<dbReference type="Pfam" id="PF01336">
    <property type="entry name" value="tRNA_anti-codon"/>
    <property type="match status" value="1"/>
</dbReference>
<dbReference type="Pfam" id="PF07733">
    <property type="entry name" value="DNA_pol3_alpha"/>
    <property type="match status" value="1"/>
</dbReference>
<dbReference type="EMBL" id="JAQIFT010000029">
    <property type="protein sequence ID" value="MDA3731241.1"/>
    <property type="molecule type" value="Genomic_DNA"/>
</dbReference>
<name>A0AA42DLM4_9FIRM</name>
<dbReference type="Gene3D" id="2.40.50.140">
    <property type="entry name" value="Nucleic acid-binding proteins"/>
    <property type="match status" value="1"/>
</dbReference>
<evidence type="ECO:0000256" key="3">
    <source>
        <dbReference type="ARBA" id="ARBA00012417"/>
    </source>
</evidence>
<dbReference type="SUPFAM" id="SSF160975">
    <property type="entry name" value="AF1531-like"/>
    <property type="match status" value="1"/>
</dbReference>
<reference evidence="12" key="1">
    <citation type="journal article" date="2023" name="Int. J. Syst. Evol. Microbiol.">
        <title>&lt;i&gt;Holtiella tumoricola&lt;/i&gt; gen. nov. sp. nov., isolated from a human clinical sample.</title>
        <authorList>
            <person name="Allen-Vercoe E."/>
            <person name="Daigneault M.C."/>
            <person name="Vancuren S.J."/>
            <person name="Cochrane K."/>
            <person name="O'Neal L.L."/>
            <person name="Sankaranarayanan K."/>
            <person name="Lawson P.A."/>
        </authorList>
    </citation>
    <scope>NUCLEOTIDE SEQUENCE</scope>
    <source>
        <strain evidence="12">CC70A</strain>
    </source>
</reference>
<comment type="catalytic activity">
    <reaction evidence="10">
        <text>DNA(n) + a 2'-deoxyribonucleoside 5'-triphosphate = DNA(n+1) + diphosphate</text>
        <dbReference type="Rhea" id="RHEA:22508"/>
        <dbReference type="Rhea" id="RHEA-COMP:17339"/>
        <dbReference type="Rhea" id="RHEA-COMP:17340"/>
        <dbReference type="ChEBI" id="CHEBI:33019"/>
        <dbReference type="ChEBI" id="CHEBI:61560"/>
        <dbReference type="ChEBI" id="CHEBI:173112"/>
        <dbReference type="EC" id="2.7.7.7"/>
    </reaction>
</comment>
<dbReference type="CDD" id="cd04485">
    <property type="entry name" value="DnaE_OBF"/>
    <property type="match status" value="1"/>
</dbReference>
<dbReference type="CDD" id="cd12113">
    <property type="entry name" value="PHP_PolIIIA_DnaE3"/>
    <property type="match status" value="1"/>
</dbReference>
<feature type="domain" description="Polymerase/histidinol phosphatase N-terminal" evidence="11">
    <location>
        <begin position="6"/>
        <end position="73"/>
    </location>
</feature>
<comment type="caution">
    <text evidence="12">The sequence shown here is derived from an EMBL/GenBank/DDBJ whole genome shotgun (WGS) entry which is preliminary data.</text>
</comment>
<dbReference type="InterPro" id="IPR003141">
    <property type="entry name" value="Pol/His_phosphatase_N"/>
</dbReference>
<evidence type="ECO:0000256" key="10">
    <source>
        <dbReference type="ARBA" id="ARBA00049244"/>
    </source>
</evidence>
<evidence type="ECO:0000256" key="8">
    <source>
        <dbReference type="ARBA" id="ARBA00022932"/>
    </source>
</evidence>
<evidence type="ECO:0000259" key="11">
    <source>
        <dbReference type="SMART" id="SM00481"/>
    </source>
</evidence>
<evidence type="ECO:0000256" key="9">
    <source>
        <dbReference type="ARBA" id="ARBA00025611"/>
    </source>
</evidence>
<dbReference type="AlphaFoldDB" id="A0AA42DLM4"/>
<dbReference type="InterPro" id="IPR004365">
    <property type="entry name" value="NA-bd_OB_tRNA"/>
</dbReference>
<dbReference type="InterPro" id="IPR040982">
    <property type="entry name" value="DNA_pol3_finger"/>
</dbReference>
<dbReference type="Gene3D" id="1.10.10.1600">
    <property type="entry name" value="Bacterial DNA polymerase III alpha subunit, thumb domain"/>
    <property type="match status" value="1"/>
</dbReference>
<dbReference type="EC" id="2.7.7.7" evidence="3"/>
<comment type="subcellular location">
    <subcellularLocation>
        <location evidence="1">Cytoplasm</location>
    </subcellularLocation>
</comment>
<dbReference type="GO" id="GO:0003887">
    <property type="term" value="F:DNA-directed DNA polymerase activity"/>
    <property type="evidence" value="ECO:0007669"/>
    <property type="project" value="UniProtKB-KW"/>
</dbReference>
<dbReference type="InterPro" id="IPR011708">
    <property type="entry name" value="DNA_pol3_alpha_NTPase_dom"/>
</dbReference>
<keyword evidence="13" id="KW-1185">Reference proteome</keyword>
<dbReference type="InterPro" id="IPR041931">
    <property type="entry name" value="DNA_pol3_alpha_thumb_dom"/>
</dbReference>
<dbReference type="Gene3D" id="3.20.20.140">
    <property type="entry name" value="Metal-dependent hydrolases"/>
    <property type="match status" value="1"/>
</dbReference>
<proteinExistence type="inferred from homology"/>
<dbReference type="Gene3D" id="1.10.150.870">
    <property type="match status" value="1"/>
</dbReference>
<keyword evidence="7" id="KW-0235">DNA replication</keyword>
<gene>
    <name evidence="12" type="ORF">PBV87_07040</name>
</gene>
<dbReference type="InterPro" id="IPR004805">
    <property type="entry name" value="DnaE2/DnaE/PolC"/>
</dbReference>
<evidence type="ECO:0000256" key="7">
    <source>
        <dbReference type="ARBA" id="ARBA00022705"/>
    </source>
</evidence>
<dbReference type="GO" id="GO:0003676">
    <property type="term" value="F:nucleic acid binding"/>
    <property type="evidence" value="ECO:0007669"/>
    <property type="project" value="InterPro"/>
</dbReference>
<dbReference type="InterPro" id="IPR012340">
    <property type="entry name" value="NA-bd_OB-fold"/>
</dbReference>
<dbReference type="NCBIfam" id="NF004226">
    <property type="entry name" value="PRK05673.1"/>
    <property type="match status" value="1"/>
</dbReference>
<dbReference type="InterPro" id="IPR004013">
    <property type="entry name" value="PHP_dom"/>
</dbReference>
<comment type="similarity">
    <text evidence="2">Belongs to the DNA polymerase type-C family. DnaE subfamily.</text>
</comment>
<dbReference type="InterPro" id="IPR029460">
    <property type="entry name" value="DNAPol_HHH"/>
</dbReference>
<evidence type="ECO:0000313" key="13">
    <source>
        <dbReference type="Proteomes" id="UP001169242"/>
    </source>
</evidence>
<evidence type="ECO:0000256" key="2">
    <source>
        <dbReference type="ARBA" id="ARBA00009496"/>
    </source>
</evidence>
<protein>
    <recommendedName>
        <fullName evidence="4">DNA polymerase III subunit alpha</fullName>
        <ecNumber evidence="3">2.7.7.7</ecNumber>
    </recommendedName>
</protein>
<comment type="function">
    <text evidence="9">DNA polymerase III is a complex, multichain enzyme responsible for most of the replicative synthesis in bacteria. This DNA polymerase also exhibits 3' to 5' exonuclease activity. The alpha chain is the DNA polymerase.</text>
</comment>
<evidence type="ECO:0000256" key="4">
    <source>
        <dbReference type="ARBA" id="ARBA00019114"/>
    </source>
</evidence>
<dbReference type="GO" id="GO:0005737">
    <property type="term" value="C:cytoplasm"/>
    <property type="evidence" value="ECO:0007669"/>
    <property type="project" value="UniProtKB-SubCell"/>
</dbReference>
<dbReference type="NCBIfam" id="NF005298">
    <property type="entry name" value="PRK06826.1"/>
    <property type="match status" value="1"/>
</dbReference>
<keyword evidence="8" id="KW-0239">DNA-directed DNA polymerase</keyword>
<sequence>MNQPFTHLHVHTEYSLLDGSAKIKDLLKKAKELGMESLAITDHGVMYGAIDFYKAALDIGVKPIIGCEVYVSPRTRFDKEKEDGRYNHLVLLAKNNTGYQNLIKMVSQGFTEGFYRKPRIDVDLLREHNEGLIALGACLAGPVSRPLLEDNYEKAKSQALLYSEIMGKDNFYLELQDHGMKQQAKVNQLTMRLAEETGLPMVATNDVHYILEEDANPHEVLLCIQTGKTMMDDDRMIYEGGQYYLKSPEQMYDLFPYAKEALQNTVDIAERCNVSFEFHDLKLPSFDVPTDEEPKDYLRRLCFEGLEERYEEVNDELRERLEYELDVIIQMGFVDYFLIVSDFIKYAKRNDIPVGPGRGSAAGSIVAYTLEITDIDPIKYSLLFERFLNPERVSMPDIDIDFCYERRQEVIDYVIRKYGEERVAQIVTFGTMSAKAVIRDVGRAINMPYPEVDRIAKMIPNELKMTITKALDMNNELDDLYKADEKVAYLINTALKLEGLPRHSSTHAAGVVISKKPVVEYVPLSASDGAITTQYPMTTLEELGLLKMDFLGLRTLTVIDNAVKLVKQNHGVEIDVHTIDYEDPKVYQMIASGNTEGIFQLESAGMKSFMKELCPENLEDIIAGVSLYRPGPMDFIPKYVEGKRDKERITYTHPALEPILENTYGCIVYQEQVMQIVRDLAGYSLGRSDLLRRAMGKKKTDVMAKEREIFLNGDGGEVPGAVANGIPQDVANQIFDDMIDFAKYAFNKSHAACYAVVAYQTAYLKTYYKVEFMAALMTSIMDVTPKVRQYIDSCKKLGIEVVAPHINEGYAYFSTKGNKIMYGLAAIKNVGRSVIERIVEERDKNGPFKSLTDFYNRMDSKDVNKRCVESLILAGAFDDFGGRRSQYMAAYKQIADGIAANRKNNIQGQINLFALGGEEEEESGLNQDHLPNIPEFEMKEILNYEKEVMGIYLSGHPLDKVNNQLERYISHHAVDLEIEEEGSEEVSQDYKLTDGQQVVVGGLLTEKKVIFTKTNKKMAFLTIEDTTGNLECIVFPNQFEKFEKLNPEHVFIIKGHISIKEEEAAVVLADDMTTLEALLNPTVEADHLLLRLDESKRTQEVRNKLLSIFAKYPGNAKIIVESLEDHSKKAFPAKYNITINDKVVQELKMVVGSECVVVPKTLD</sequence>
<organism evidence="12 13">
    <name type="scientific">Holtiella tumoricola</name>
    <dbReference type="NCBI Taxonomy" id="3018743"/>
    <lineage>
        <taxon>Bacteria</taxon>
        <taxon>Bacillati</taxon>
        <taxon>Bacillota</taxon>
        <taxon>Clostridia</taxon>
        <taxon>Lachnospirales</taxon>
        <taxon>Cellulosilyticaceae</taxon>
        <taxon>Holtiella</taxon>
    </lineage>
</organism>
<dbReference type="NCBIfam" id="TIGR00594">
    <property type="entry name" value="polc"/>
    <property type="match status" value="1"/>
</dbReference>
<dbReference type="PANTHER" id="PTHR32294">
    <property type="entry name" value="DNA POLYMERASE III SUBUNIT ALPHA"/>
    <property type="match status" value="1"/>
</dbReference>
<dbReference type="InterPro" id="IPR016195">
    <property type="entry name" value="Pol/histidinol_Pase-like"/>
</dbReference>
<dbReference type="GO" id="GO:0006260">
    <property type="term" value="P:DNA replication"/>
    <property type="evidence" value="ECO:0007669"/>
    <property type="project" value="UniProtKB-KW"/>
</dbReference>
<evidence type="ECO:0000256" key="6">
    <source>
        <dbReference type="ARBA" id="ARBA00022695"/>
    </source>
</evidence>
<dbReference type="GO" id="GO:0008408">
    <property type="term" value="F:3'-5' exonuclease activity"/>
    <property type="evidence" value="ECO:0007669"/>
    <property type="project" value="InterPro"/>
</dbReference>
<dbReference type="Pfam" id="PF17657">
    <property type="entry name" value="DNA_pol3_finger"/>
    <property type="match status" value="1"/>
</dbReference>
<dbReference type="Pfam" id="PF14579">
    <property type="entry name" value="HHH_6"/>
    <property type="match status" value="1"/>
</dbReference>
<accession>A0AA42DLM4</accession>
<dbReference type="Pfam" id="PF02811">
    <property type="entry name" value="PHP"/>
    <property type="match status" value="1"/>
</dbReference>
<dbReference type="RefSeq" id="WP_271011654.1">
    <property type="nucleotide sequence ID" value="NZ_JAQIFT010000029.1"/>
</dbReference>
<dbReference type="PANTHER" id="PTHR32294:SF0">
    <property type="entry name" value="DNA POLYMERASE III SUBUNIT ALPHA"/>
    <property type="match status" value="1"/>
</dbReference>